<evidence type="ECO:0000313" key="8">
    <source>
        <dbReference type="EMBL" id="MEA9356096.1"/>
    </source>
</evidence>
<dbReference type="PANTHER" id="PTHR42802:SF1">
    <property type="entry name" value="L-ORNITHINE N(5)-MONOOXYGENASE"/>
    <property type="match status" value="1"/>
</dbReference>
<keyword evidence="6" id="KW-0521">NADP</keyword>
<protein>
    <submittedName>
        <fullName evidence="8">SidA/IucD/PvdA family monooxygenase</fullName>
    </submittedName>
</protein>
<comment type="cofactor">
    <cofactor evidence="1">
        <name>FAD</name>
        <dbReference type="ChEBI" id="CHEBI:57692"/>
    </cofactor>
</comment>
<accession>A0ABU5VSR6</accession>
<keyword evidence="8" id="KW-0503">Monooxygenase</keyword>
<dbReference type="InterPro" id="IPR025700">
    <property type="entry name" value="Lys/Orn_oxygenase"/>
</dbReference>
<dbReference type="EMBL" id="JAYGJQ010000001">
    <property type="protein sequence ID" value="MEA9356096.1"/>
    <property type="molecule type" value="Genomic_DNA"/>
</dbReference>
<keyword evidence="7" id="KW-0560">Oxidoreductase</keyword>
<dbReference type="PANTHER" id="PTHR42802">
    <property type="entry name" value="MONOOXYGENASE"/>
    <property type="match status" value="1"/>
</dbReference>
<gene>
    <name evidence="8" type="ORF">SHI21_07785</name>
</gene>
<keyword evidence="5" id="KW-0274">FAD</keyword>
<evidence type="ECO:0000256" key="3">
    <source>
        <dbReference type="ARBA" id="ARBA00007588"/>
    </source>
</evidence>
<comment type="caution">
    <text evidence="8">The sequence shown here is derived from an EMBL/GenBank/DDBJ whole genome shotgun (WGS) entry which is preliminary data.</text>
</comment>
<evidence type="ECO:0000313" key="9">
    <source>
        <dbReference type="Proteomes" id="UP001302274"/>
    </source>
</evidence>
<comment type="similarity">
    <text evidence="3">Belongs to the lysine N(6)-hydroxylase/L-ornithine N(5)-oxygenase family.</text>
</comment>
<evidence type="ECO:0000256" key="4">
    <source>
        <dbReference type="ARBA" id="ARBA00022630"/>
    </source>
</evidence>
<evidence type="ECO:0000256" key="1">
    <source>
        <dbReference type="ARBA" id="ARBA00001974"/>
    </source>
</evidence>
<name>A0ABU5VSR6_9BACT</name>
<comment type="pathway">
    <text evidence="2">Siderophore biosynthesis.</text>
</comment>
<dbReference type="RefSeq" id="WP_323575772.1">
    <property type="nucleotide sequence ID" value="NZ_JAYGJQ010000001.1"/>
</dbReference>
<evidence type="ECO:0000256" key="2">
    <source>
        <dbReference type="ARBA" id="ARBA00004924"/>
    </source>
</evidence>
<evidence type="ECO:0000256" key="6">
    <source>
        <dbReference type="ARBA" id="ARBA00022857"/>
    </source>
</evidence>
<dbReference type="Gene3D" id="3.50.50.60">
    <property type="entry name" value="FAD/NAD(P)-binding domain"/>
    <property type="match status" value="1"/>
</dbReference>
<keyword evidence="9" id="KW-1185">Reference proteome</keyword>
<evidence type="ECO:0000256" key="5">
    <source>
        <dbReference type="ARBA" id="ARBA00022827"/>
    </source>
</evidence>
<dbReference type="GO" id="GO:0004497">
    <property type="term" value="F:monooxygenase activity"/>
    <property type="evidence" value="ECO:0007669"/>
    <property type="project" value="UniProtKB-KW"/>
</dbReference>
<dbReference type="Pfam" id="PF13434">
    <property type="entry name" value="Lys_Orn_oxgnase"/>
    <property type="match status" value="1"/>
</dbReference>
<dbReference type="InterPro" id="IPR036188">
    <property type="entry name" value="FAD/NAD-bd_sf"/>
</dbReference>
<sequence length="425" mass="48159">MTKHYDLVGVGIGPFNLSLASVLDKSKDFNFRFFDAKKSFEWHSEIMFSDSDMQTSYLKDLVTPVDPTSPYSFLNYLVQNGLFHAFMNTGRQVVTRREFEMYCQWVTKQLEHRLQFDTPISNVDFNGSNFVITAGAEQFTAKNICIGTGITPRIPECTVDLISNNFFHAKSSQLADLNVDGKDVVIIGGGQTGVEIFRNNYKSKWGKAKSIKLITGRSGLQPLDESPFTNEFFTPSYVEDFFPMDQERKGPIVKSQKLASDGNTPSYLEDIYRELYQLKFVEGTSQDIQILPSRRLNDASEINGRYLLVLDNDFSEGLDEIAADVVILCTGFSNTIPKILDPIRSKISFDQEDRFIFNQDFSVKWNGSTDNKVFALNFSRHCHGISEPQTSLMAWRSATIANVVLGEKLYLTAKQAPNFMSYTKK</sequence>
<dbReference type="Proteomes" id="UP001302274">
    <property type="component" value="Unassembled WGS sequence"/>
</dbReference>
<evidence type="ECO:0000256" key="7">
    <source>
        <dbReference type="ARBA" id="ARBA00023002"/>
    </source>
</evidence>
<proteinExistence type="inferred from homology"/>
<reference evidence="8 9" key="1">
    <citation type="submission" date="2023-11" db="EMBL/GenBank/DDBJ databases">
        <title>A Novel Polar Bacteriovorax (B. antarcticus) Isolated from the Biocrust in Antarctica.</title>
        <authorList>
            <person name="Mun W."/>
            <person name="Choi S.Y."/>
            <person name="Mitchell R.J."/>
        </authorList>
    </citation>
    <scope>NUCLEOTIDE SEQUENCE [LARGE SCALE GENOMIC DNA]</scope>
    <source>
        <strain evidence="8 9">PP10</strain>
    </source>
</reference>
<keyword evidence="4" id="KW-0285">Flavoprotein</keyword>
<dbReference type="SUPFAM" id="SSF51905">
    <property type="entry name" value="FAD/NAD(P)-binding domain"/>
    <property type="match status" value="2"/>
</dbReference>
<organism evidence="8 9">
    <name type="scientific">Bacteriovorax antarcticus</name>
    <dbReference type="NCBI Taxonomy" id="3088717"/>
    <lineage>
        <taxon>Bacteria</taxon>
        <taxon>Pseudomonadati</taxon>
        <taxon>Bdellovibrionota</taxon>
        <taxon>Bacteriovoracia</taxon>
        <taxon>Bacteriovoracales</taxon>
        <taxon>Bacteriovoracaceae</taxon>
        <taxon>Bacteriovorax</taxon>
    </lineage>
</organism>